<feature type="domain" description="HTH tetR-type" evidence="6">
    <location>
        <begin position="24"/>
        <end position="84"/>
    </location>
</feature>
<evidence type="ECO:0000256" key="2">
    <source>
        <dbReference type="ARBA" id="ARBA00023125"/>
    </source>
</evidence>
<dbReference type="Proteomes" id="UP000467428">
    <property type="component" value="Chromosome"/>
</dbReference>
<dbReference type="GO" id="GO:0003700">
    <property type="term" value="F:DNA-binding transcription factor activity"/>
    <property type="evidence" value="ECO:0007669"/>
    <property type="project" value="TreeGrafter"/>
</dbReference>
<dbReference type="PRINTS" id="PR00455">
    <property type="entry name" value="HTHTETR"/>
</dbReference>
<accession>A0A7I7RUD2</accession>
<protein>
    <submittedName>
        <fullName evidence="7">TetR family transcriptional regulator</fullName>
    </submittedName>
</protein>
<dbReference type="InterPro" id="IPR050109">
    <property type="entry name" value="HTH-type_TetR-like_transc_reg"/>
</dbReference>
<dbReference type="Pfam" id="PF00440">
    <property type="entry name" value="TetR_N"/>
    <property type="match status" value="1"/>
</dbReference>
<evidence type="ECO:0000256" key="1">
    <source>
        <dbReference type="ARBA" id="ARBA00023015"/>
    </source>
</evidence>
<keyword evidence="1" id="KW-0805">Transcription regulation</keyword>
<dbReference type="AlphaFoldDB" id="A0A7I7RUD2"/>
<keyword evidence="2 4" id="KW-0238">DNA-binding</keyword>
<dbReference type="PANTHER" id="PTHR30055:SF234">
    <property type="entry name" value="HTH-TYPE TRANSCRIPTIONAL REGULATOR BETI"/>
    <property type="match status" value="1"/>
</dbReference>
<feature type="region of interest" description="Disordered" evidence="5">
    <location>
        <begin position="1"/>
        <end position="24"/>
    </location>
</feature>
<evidence type="ECO:0000313" key="7">
    <source>
        <dbReference type="EMBL" id="BBY47820.1"/>
    </source>
</evidence>
<keyword evidence="8" id="KW-1185">Reference proteome</keyword>
<feature type="DNA-binding region" description="H-T-H motif" evidence="4">
    <location>
        <begin position="47"/>
        <end position="66"/>
    </location>
</feature>
<dbReference type="InterPro" id="IPR036271">
    <property type="entry name" value="Tet_transcr_reg_TetR-rel_C_sf"/>
</dbReference>
<keyword evidence="3" id="KW-0804">Transcription</keyword>
<proteinExistence type="predicted"/>
<evidence type="ECO:0000256" key="4">
    <source>
        <dbReference type="PROSITE-ProRule" id="PRU00335"/>
    </source>
</evidence>
<dbReference type="PROSITE" id="PS50977">
    <property type="entry name" value="HTH_TETR_2"/>
    <property type="match status" value="1"/>
</dbReference>
<gene>
    <name evidence="7" type="ORF">MARA_12880</name>
</gene>
<dbReference type="SUPFAM" id="SSF46689">
    <property type="entry name" value="Homeodomain-like"/>
    <property type="match status" value="1"/>
</dbReference>
<dbReference type="Gene3D" id="1.10.357.10">
    <property type="entry name" value="Tetracycline Repressor, domain 2"/>
    <property type="match status" value="1"/>
</dbReference>
<dbReference type="KEGG" id="marz:MARA_12880"/>
<dbReference type="EMBL" id="AP022593">
    <property type="protein sequence ID" value="BBY47820.1"/>
    <property type="molecule type" value="Genomic_DNA"/>
</dbReference>
<organism evidence="7 8">
    <name type="scientific">Mycolicibacterium arabiense</name>
    <dbReference type="NCBI Taxonomy" id="1286181"/>
    <lineage>
        <taxon>Bacteria</taxon>
        <taxon>Bacillati</taxon>
        <taxon>Actinomycetota</taxon>
        <taxon>Actinomycetes</taxon>
        <taxon>Mycobacteriales</taxon>
        <taxon>Mycobacteriaceae</taxon>
        <taxon>Mycolicibacterium</taxon>
    </lineage>
</organism>
<dbReference type="InterPro" id="IPR001647">
    <property type="entry name" value="HTH_TetR"/>
</dbReference>
<evidence type="ECO:0000259" key="6">
    <source>
        <dbReference type="PROSITE" id="PS50977"/>
    </source>
</evidence>
<reference evidence="7 8" key="1">
    <citation type="journal article" date="2019" name="Emerg. Microbes Infect.">
        <title>Comprehensive subspecies identification of 175 nontuberculous mycobacteria species based on 7547 genomic profiles.</title>
        <authorList>
            <person name="Matsumoto Y."/>
            <person name="Kinjo T."/>
            <person name="Motooka D."/>
            <person name="Nabeya D."/>
            <person name="Jung N."/>
            <person name="Uechi K."/>
            <person name="Horii T."/>
            <person name="Iida T."/>
            <person name="Fujita J."/>
            <person name="Nakamura S."/>
        </authorList>
    </citation>
    <scope>NUCLEOTIDE SEQUENCE [LARGE SCALE GENOMIC DNA]</scope>
    <source>
        <strain evidence="7 8">JCM 18538</strain>
    </source>
</reference>
<dbReference type="PANTHER" id="PTHR30055">
    <property type="entry name" value="HTH-TYPE TRANSCRIPTIONAL REGULATOR RUTR"/>
    <property type="match status" value="1"/>
</dbReference>
<geneLocation type="plasmid" evidence="8">
    <name>pjcm18538 dna</name>
</geneLocation>
<sequence>MSQTDERPLQATRRRGRPVGSDSVETRNRILKAARSVINQRGYPAATFQAIALEADLSRPTLHYYFSTRDEIYAALVEEAGELVGNWIARAGSRETLAESLSALVSVMYETDRRDRSQVSFLISSRLEATRNPELRDDRDDALRCYLITLVGDAVRRGELPSDTCATPIADMLHSVLWGVGLCAGFPDRGATMNAITKQLQILFSHGLLDSPSIGSVSEDTYRDTPNAVGGRP</sequence>
<evidence type="ECO:0000313" key="8">
    <source>
        <dbReference type="Proteomes" id="UP000467428"/>
    </source>
</evidence>
<evidence type="ECO:0000256" key="3">
    <source>
        <dbReference type="ARBA" id="ARBA00023163"/>
    </source>
</evidence>
<evidence type="ECO:0000256" key="5">
    <source>
        <dbReference type="SAM" id="MobiDB-lite"/>
    </source>
</evidence>
<dbReference type="InterPro" id="IPR009057">
    <property type="entry name" value="Homeodomain-like_sf"/>
</dbReference>
<name>A0A7I7RUD2_9MYCO</name>
<dbReference type="SUPFAM" id="SSF48498">
    <property type="entry name" value="Tetracyclin repressor-like, C-terminal domain"/>
    <property type="match status" value="1"/>
</dbReference>
<dbReference type="GO" id="GO:0000976">
    <property type="term" value="F:transcription cis-regulatory region binding"/>
    <property type="evidence" value="ECO:0007669"/>
    <property type="project" value="TreeGrafter"/>
</dbReference>